<proteinExistence type="inferred from homology"/>
<dbReference type="InterPro" id="IPR049450">
    <property type="entry name" value="ACOT8-like_C"/>
</dbReference>
<accession>A0A086SZT2</accession>
<evidence type="ECO:0000259" key="5">
    <source>
        <dbReference type="Pfam" id="PF20789"/>
    </source>
</evidence>
<dbReference type="PANTHER" id="PTHR11066:SF64">
    <property type="entry name" value="ACYL-COA THIOESTERASE (AFU_ORTHOLOGUE AFUA_1G12060)"/>
    <property type="match status" value="1"/>
</dbReference>
<dbReference type="Proteomes" id="UP000029964">
    <property type="component" value="Unassembled WGS sequence"/>
</dbReference>
<comment type="similarity">
    <text evidence="1">Belongs to the C/M/P thioester hydrolase family.</text>
</comment>
<evidence type="ECO:0000259" key="4">
    <source>
        <dbReference type="Pfam" id="PF13622"/>
    </source>
</evidence>
<feature type="region of interest" description="Disordered" evidence="3">
    <location>
        <begin position="1"/>
        <end position="27"/>
    </location>
</feature>
<dbReference type="SUPFAM" id="SSF54637">
    <property type="entry name" value="Thioesterase/thiol ester dehydrase-isomerase"/>
    <property type="match status" value="2"/>
</dbReference>
<dbReference type="Pfam" id="PF20789">
    <property type="entry name" value="4HBT_3C"/>
    <property type="match status" value="1"/>
</dbReference>
<gene>
    <name evidence="6" type="ORF">ACRE_066680</name>
</gene>
<protein>
    <submittedName>
        <fullName evidence="6">Acyl-coenzyme A thioesterase-like protein</fullName>
    </submittedName>
</protein>
<evidence type="ECO:0000256" key="1">
    <source>
        <dbReference type="ARBA" id="ARBA00006538"/>
    </source>
</evidence>
<keyword evidence="7" id="KW-1185">Reference proteome</keyword>
<dbReference type="CDD" id="cd03444">
    <property type="entry name" value="Thioesterase_II_repeat1"/>
    <property type="match status" value="1"/>
</dbReference>
<dbReference type="InterPro" id="IPR003703">
    <property type="entry name" value="Acyl_CoA_thio"/>
</dbReference>
<evidence type="ECO:0000313" key="6">
    <source>
        <dbReference type="EMBL" id="KFH42614.1"/>
    </source>
</evidence>
<sequence>MSASAAALRTIRASSSPTDNMGGAEEELKRMSFQECMELSRLPADGSSSNVQRFVSRQPAWKPGGEKVWGKLRKVDPRHTSGNSEKNVDPKGRRTFGPGAFGGHVYAQAPLAAAKVVQEEDQSTPEGSRLAIHSIQGVFSNPGLTDRPFVYEVSNVSSSRSFSTRLITARQPSEPSSNPTGPFPTSDAELPLGEVVFSCLTTFKRPVQGPAEVQDELSPQKRFADILNSRAPDEWEASPQADIDFVREMFPVKGHGDFPILDMYKVDMTEFNKGKPLPERRQVILYRLHKPLPREDVNAHIVTHAYESDRNGLIMLGNHLGYGYNMGPVASLTYAFYVHGNPEDAVMEGDGWWVQEVWWPRVSAGRGLQETKIWSPEGKHVASGYQEGIIMPAKSSKAKM</sequence>
<dbReference type="AlphaFoldDB" id="A0A086SZT2"/>
<evidence type="ECO:0000313" key="7">
    <source>
        <dbReference type="Proteomes" id="UP000029964"/>
    </source>
</evidence>
<dbReference type="PANTHER" id="PTHR11066">
    <property type="entry name" value="ACYL-COA THIOESTERASE"/>
    <property type="match status" value="1"/>
</dbReference>
<reference evidence="7" key="1">
    <citation type="journal article" date="2014" name="Genome Announc.">
        <title>Genome sequence and annotation of Acremonium chrysogenum, producer of the beta-lactam antibiotic cephalosporin C.</title>
        <authorList>
            <person name="Terfehr D."/>
            <person name="Dahlmann T.A."/>
            <person name="Specht T."/>
            <person name="Zadra I."/>
            <person name="Kuernsteiner H."/>
            <person name="Kueck U."/>
        </authorList>
    </citation>
    <scope>NUCLEOTIDE SEQUENCE [LARGE SCALE GENOMIC DNA]</scope>
    <source>
        <strain evidence="7">ATCC 11550 / CBS 779.69 / DSM 880 / IAM 14645 / JCM 23072 / IMI 49137</strain>
    </source>
</reference>
<dbReference type="GO" id="GO:0047617">
    <property type="term" value="F:fatty acyl-CoA hydrolase activity"/>
    <property type="evidence" value="ECO:0007669"/>
    <property type="project" value="InterPro"/>
</dbReference>
<dbReference type="GO" id="GO:0009062">
    <property type="term" value="P:fatty acid catabolic process"/>
    <property type="evidence" value="ECO:0007669"/>
    <property type="project" value="TreeGrafter"/>
</dbReference>
<feature type="domain" description="Acyl-CoA thioesterase-like N-terminal HotDog" evidence="4">
    <location>
        <begin position="95"/>
        <end position="172"/>
    </location>
</feature>
<feature type="domain" description="Acyl-CoA thioesterase-like C-terminal" evidence="5">
    <location>
        <begin position="323"/>
        <end position="390"/>
    </location>
</feature>
<dbReference type="Pfam" id="PF13622">
    <property type="entry name" value="4HBT_3"/>
    <property type="match status" value="1"/>
</dbReference>
<name>A0A086SZT2_HAPC1</name>
<dbReference type="HOGENOM" id="CLU_051867_1_0_1"/>
<feature type="compositionally biased region" description="Polar residues" evidence="3">
    <location>
        <begin position="168"/>
        <end position="180"/>
    </location>
</feature>
<dbReference type="GO" id="GO:0006637">
    <property type="term" value="P:acyl-CoA metabolic process"/>
    <property type="evidence" value="ECO:0007669"/>
    <property type="project" value="InterPro"/>
</dbReference>
<keyword evidence="2" id="KW-0378">Hydrolase</keyword>
<comment type="caution">
    <text evidence="6">The sequence shown here is derived from an EMBL/GenBank/DDBJ whole genome shotgun (WGS) entry which is preliminary data.</text>
</comment>
<dbReference type="STRING" id="857340.A0A086SZT2"/>
<dbReference type="InterPro" id="IPR042171">
    <property type="entry name" value="Acyl-CoA_hotdog"/>
</dbReference>
<dbReference type="InterPro" id="IPR029069">
    <property type="entry name" value="HotDog_dom_sf"/>
</dbReference>
<evidence type="ECO:0000256" key="2">
    <source>
        <dbReference type="ARBA" id="ARBA00022801"/>
    </source>
</evidence>
<dbReference type="GO" id="GO:0005782">
    <property type="term" value="C:peroxisomal matrix"/>
    <property type="evidence" value="ECO:0007669"/>
    <property type="project" value="UniProtKB-SubCell"/>
</dbReference>
<dbReference type="InterPro" id="IPR049449">
    <property type="entry name" value="TesB_ACOT8-like_N"/>
</dbReference>
<dbReference type="Gene3D" id="2.40.160.210">
    <property type="entry name" value="Acyl-CoA thioesterase, double hotdog domain"/>
    <property type="match status" value="1"/>
</dbReference>
<evidence type="ECO:0000256" key="3">
    <source>
        <dbReference type="SAM" id="MobiDB-lite"/>
    </source>
</evidence>
<organism evidence="6 7">
    <name type="scientific">Hapsidospora chrysogenum (strain ATCC 11550 / CBS 779.69 / DSM 880 / IAM 14645 / JCM 23072 / IMI 49137)</name>
    <name type="common">Acremonium chrysogenum</name>
    <dbReference type="NCBI Taxonomy" id="857340"/>
    <lineage>
        <taxon>Eukaryota</taxon>
        <taxon>Fungi</taxon>
        <taxon>Dikarya</taxon>
        <taxon>Ascomycota</taxon>
        <taxon>Pezizomycotina</taxon>
        <taxon>Sordariomycetes</taxon>
        <taxon>Hypocreomycetidae</taxon>
        <taxon>Hypocreales</taxon>
        <taxon>Bionectriaceae</taxon>
        <taxon>Hapsidospora</taxon>
    </lineage>
</organism>
<feature type="region of interest" description="Disordered" evidence="3">
    <location>
        <begin position="168"/>
        <end position="187"/>
    </location>
</feature>
<dbReference type="OrthoDB" id="68328at2759"/>
<dbReference type="EMBL" id="JPKY01000090">
    <property type="protein sequence ID" value="KFH42614.1"/>
    <property type="molecule type" value="Genomic_DNA"/>
</dbReference>